<accession>A0AAW9QP89</accession>
<keyword evidence="2" id="KW-0812">Transmembrane</keyword>
<evidence type="ECO:0000313" key="5">
    <source>
        <dbReference type="Proteomes" id="UP001328733"/>
    </source>
</evidence>
<dbReference type="AlphaFoldDB" id="A0AAW9QP89"/>
<name>A0AAW9QP89_9CHRO</name>
<dbReference type="RefSeq" id="WP_332866179.1">
    <property type="nucleotide sequence ID" value="NZ_JBAFSM010000033.1"/>
</dbReference>
<evidence type="ECO:0000259" key="3">
    <source>
        <dbReference type="Pfam" id="PF02470"/>
    </source>
</evidence>
<protein>
    <submittedName>
        <fullName evidence="4">MlaD family protein</fullName>
    </submittedName>
</protein>
<dbReference type="PANTHER" id="PTHR34675:SF1">
    <property type="entry name" value="PROTEIN TRIGALACTOSYLDIACYLGLYCEROL 2, CHLOROPLASTIC"/>
    <property type="match status" value="1"/>
</dbReference>
<keyword evidence="5" id="KW-1185">Reference proteome</keyword>
<dbReference type="InterPro" id="IPR003399">
    <property type="entry name" value="Mce/MlaD"/>
</dbReference>
<dbReference type="PANTHER" id="PTHR34675">
    <property type="entry name" value="PROTEIN TRIGALACTOSYLDIACYLGLYCEROL 2, CHLOROPLASTIC"/>
    <property type="match status" value="1"/>
</dbReference>
<evidence type="ECO:0000256" key="1">
    <source>
        <dbReference type="SAM" id="MobiDB-lite"/>
    </source>
</evidence>
<reference evidence="4 5" key="1">
    <citation type="submission" date="2024-01" db="EMBL/GenBank/DDBJ databases">
        <title>Genomic insights into the taxonomy and metabolism of the cyanobacterium Pannus brasiliensis CCIBt3594.</title>
        <authorList>
            <person name="Machado M."/>
            <person name="Botero N.B."/>
            <person name="Andreote A.P.D."/>
            <person name="Feitosa A.M.T."/>
            <person name="Popin R."/>
            <person name="Sivonen K."/>
            <person name="Fiore M.F."/>
        </authorList>
    </citation>
    <scope>NUCLEOTIDE SEQUENCE [LARGE SCALE GENOMIC DNA]</scope>
    <source>
        <strain evidence="4 5">CCIBt3594</strain>
    </source>
</reference>
<feature type="transmembrane region" description="Helical" evidence="2">
    <location>
        <begin position="12"/>
        <end position="30"/>
    </location>
</feature>
<gene>
    <name evidence="4" type="ORF">V0288_16310</name>
</gene>
<comment type="caution">
    <text evidence="4">The sequence shown here is derived from an EMBL/GenBank/DDBJ whole genome shotgun (WGS) entry which is preliminary data.</text>
</comment>
<feature type="domain" description="Mce/MlaD" evidence="3">
    <location>
        <begin position="39"/>
        <end position="114"/>
    </location>
</feature>
<proteinExistence type="predicted"/>
<dbReference type="EMBL" id="JBAFSM010000033">
    <property type="protein sequence ID" value="MEG3438695.1"/>
    <property type="molecule type" value="Genomic_DNA"/>
</dbReference>
<evidence type="ECO:0000313" key="4">
    <source>
        <dbReference type="EMBL" id="MEG3438695.1"/>
    </source>
</evidence>
<dbReference type="Pfam" id="PF02470">
    <property type="entry name" value="MlaD"/>
    <property type="match status" value="1"/>
</dbReference>
<keyword evidence="2" id="KW-1133">Transmembrane helix</keyword>
<dbReference type="InterPro" id="IPR039342">
    <property type="entry name" value="TGD2-like"/>
</dbReference>
<evidence type="ECO:0000256" key="2">
    <source>
        <dbReference type="SAM" id="Phobius"/>
    </source>
</evidence>
<sequence>MQSSRALREGRLGLFALLGLLVFGALTIWLRGGGLGQRSYRLTIEFPDVEGLQVGAAVRFRGVRVGRILGFVPGSNQVEVIAEISPADLLIPRDVRIETNRSGLIGEAAIDITPLRELPASAKNLDPLAPDCDKQVILCNNARLPGRPGVELITSFNRFVETYTAPELVGNLNEATKNTSLAAKRIARLSDDTAVTIRNAQRELSRLSLELANTSRSVAGTANNTSRLVTNLDSTVRENRAQISRTLDNSSRLVENLNTLLTENRGQISNTLANIDRTGQGLTALANNLNRATVTLNTSLEAIDTREVMRNIETVLTNAVTTSENLREATRTLSDPATIVTLQKTLESARVTFENTQKITSDVDELIGDPKFRDNLRRLVNGLGALVSSGEQLENHLRIARGLDSVTRELASHRVIQVSPPLEPSQMRLSPTEIVRKPEE</sequence>
<dbReference type="Proteomes" id="UP001328733">
    <property type="component" value="Unassembled WGS sequence"/>
</dbReference>
<keyword evidence="2" id="KW-0472">Membrane</keyword>
<feature type="region of interest" description="Disordered" evidence="1">
    <location>
        <begin position="421"/>
        <end position="440"/>
    </location>
</feature>
<organism evidence="4 5">
    <name type="scientific">Pannus brasiliensis CCIBt3594</name>
    <dbReference type="NCBI Taxonomy" id="1427578"/>
    <lineage>
        <taxon>Bacteria</taxon>
        <taxon>Bacillati</taxon>
        <taxon>Cyanobacteriota</taxon>
        <taxon>Cyanophyceae</taxon>
        <taxon>Oscillatoriophycideae</taxon>
        <taxon>Chroococcales</taxon>
        <taxon>Microcystaceae</taxon>
        <taxon>Pannus</taxon>
    </lineage>
</organism>